<organism evidence="2 3">
    <name type="scientific">Xylaria flabelliformis</name>
    <dbReference type="NCBI Taxonomy" id="2512241"/>
    <lineage>
        <taxon>Eukaryota</taxon>
        <taxon>Fungi</taxon>
        <taxon>Dikarya</taxon>
        <taxon>Ascomycota</taxon>
        <taxon>Pezizomycotina</taxon>
        <taxon>Sordariomycetes</taxon>
        <taxon>Xylariomycetidae</taxon>
        <taxon>Xylariales</taxon>
        <taxon>Xylariaceae</taxon>
        <taxon>Xylaria</taxon>
    </lineage>
</organism>
<proteinExistence type="predicted"/>
<dbReference type="Proteomes" id="UP000319160">
    <property type="component" value="Unassembled WGS sequence"/>
</dbReference>
<dbReference type="OrthoDB" id="4779432at2759"/>
<dbReference type="STRING" id="2512241.A0A553I882"/>
<dbReference type="AlphaFoldDB" id="A0A553I882"/>
<sequence length="256" mass="29991">MPYQHPDVKTLKAIADNWLREPTLNSRKSSRTEAPHDAKALTRLVSTSSWAVQDPYSEDVARFLTCYRKTQTIDLQTMSDIQLEKELREFMVDIDVLFFFSLLTRKVEKESGLEGFVRLRILNELPNGPHCGKYKLEPTSPYIRMYRYNDRGRPQRFEHLLHTLVHEMCHAFLGLFSDQRHPKHREFVNEYGGHGEMFWVLLRFISRKLGAYTRSERWQEESGWLDRECLEITQTRGEPGSWGTPEKTLMGGVLAP</sequence>
<comment type="caution">
    <text evidence="2">The sequence shown here is derived from an EMBL/GenBank/DDBJ whole genome shotgun (WGS) entry which is preliminary data.</text>
</comment>
<reference evidence="3" key="1">
    <citation type="submission" date="2019-06" db="EMBL/GenBank/DDBJ databases">
        <title>Draft genome sequence of the griseofulvin-producing fungus Xylaria cubensis strain G536.</title>
        <authorList>
            <person name="Mead M.E."/>
            <person name="Raja H.A."/>
            <person name="Steenwyk J.L."/>
            <person name="Knowles S.L."/>
            <person name="Oberlies N.H."/>
            <person name="Rokas A."/>
        </authorList>
    </citation>
    <scope>NUCLEOTIDE SEQUENCE [LARGE SCALE GENOMIC DNA]</scope>
    <source>
        <strain evidence="3">G536</strain>
    </source>
</reference>
<name>A0A553I882_9PEZI</name>
<keyword evidence="3" id="KW-1185">Reference proteome</keyword>
<evidence type="ECO:0008006" key="4">
    <source>
        <dbReference type="Google" id="ProtNLM"/>
    </source>
</evidence>
<protein>
    <recommendedName>
        <fullName evidence="4">SprT-like domain-containing protein</fullName>
    </recommendedName>
</protein>
<evidence type="ECO:0000313" key="2">
    <source>
        <dbReference type="EMBL" id="TRX96394.1"/>
    </source>
</evidence>
<feature type="region of interest" description="Disordered" evidence="1">
    <location>
        <begin position="236"/>
        <end position="256"/>
    </location>
</feature>
<accession>A0A553I882</accession>
<gene>
    <name evidence="2" type="ORF">FHL15_002666</name>
</gene>
<evidence type="ECO:0000256" key="1">
    <source>
        <dbReference type="SAM" id="MobiDB-lite"/>
    </source>
</evidence>
<evidence type="ECO:0000313" key="3">
    <source>
        <dbReference type="Proteomes" id="UP000319160"/>
    </source>
</evidence>
<dbReference type="EMBL" id="VFLP01000011">
    <property type="protein sequence ID" value="TRX96394.1"/>
    <property type="molecule type" value="Genomic_DNA"/>
</dbReference>